<dbReference type="Proteomes" id="UP000094801">
    <property type="component" value="Unassembled WGS sequence"/>
</dbReference>
<name>A0A1E4SWE5_9ASCO</name>
<feature type="region of interest" description="Disordered" evidence="1">
    <location>
        <begin position="1"/>
        <end position="33"/>
    </location>
</feature>
<organism evidence="2 3">
    <name type="scientific">[Candida] arabinofermentans NRRL YB-2248</name>
    <dbReference type="NCBI Taxonomy" id="983967"/>
    <lineage>
        <taxon>Eukaryota</taxon>
        <taxon>Fungi</taxon>
        <taxon>Dikarya</taxon>
        <taxon>Ascomycota</taxon>
        <taxon>Saccharomycotina</taxon>
        <taxon>Pichiomycetes</taxon>
        <taxon>Pichiales</taxon>
        <taxon>Pichiaceae</taxon>
        <taxon>Ogataea</taxon>
        <taxon>Ogataea/Candida clade</taxon>
    </lineage>
</organism>
<sequence>MSERKSINKYYPPDFDPSKIKKTKKSRKTGPPSWPTVRLMIPFSMRCLKCNEYISKSKKFNAKKEITTEMYLGIKVIQFHFKCPKCYNDLIFKTDPKNGDFTCVSGCKKNYEKQTPEVEKEDDMDAILERLEAEDVKEQQAKEGSNKVGDKTETAIEQLERRLVEQQREQELIEQIDELQTR</sequence>
<dbReference type="EMBL" id="KV453860">
    <property type="protein sequence ID" value="ODV83820.1"/>
    <property type="molecule type" value="Genomic_DNA"/>
</dbReference>
<dbReference type="InterPro" id="IPR007590">
    <property type="entry name" value="Saf4/Yju2"/>
</dbReference>
<dbReference type="STRING" id="983967.A0A1E4SWE5"/>
<accession>A0A1E4SWE5</accession>
<feature type="non-terminal residue" evidence="2">
    <location>
        <position position="182"/>
    </location>
</feature>
<evidence type="ECO:0008006" key="4">
    <source>
        <dbReference type="Google" id="ProtNLM"/>
    </source>
</evidence>
<dbReference type="GO" id="GO:0000398">
    <property type="term" value="P:mRNA splicing, via spliceosome"/>
    <property type="evidence" value="ECO:0007669"/>
    <property type="project" value="InterPro"/>
</dbReference>
<dbReference type="GO" id="GO:0071006">
    <property type="term" value="C:U2-type catalytic step 1 spliceosome"/>
    <property type="evidence" value="ECO:0007669"/>
    <property type="project" value="TreeGrafter"/>
</dbReference>
<dbReference type="PANTHER" id="PTHR12111">
    <property type="entry name" value="SPLICING FACTOR YJU2"/>
    <property type="match status" value="1"/>
</dbReference>
<protein>
    <recommendedName>
        <fullName evidence="4">Splicing factor YJU2</fullName>
    </recommendedName>
</protein>
<evidence type="ECO:0000313" key="3">
    <source>
        <dbReference type="Proteomes" id="UP000094801"/>
    </source>
</evidence>
<evidence type="ECO:0000256" key="1">
    <source>
        <dbReference type="SAM" id="MobiDB-lite"/>
    </source>
</evidence>
<dbReference type="Pfam" id="PF04502">
    <property type="entry name" value="Saf4_Yju2"/>
    <property type="match status" value="1"/>
</dbReference>
<reference evidence="3" key="1">
    <citation type="submission" date="2016-04" db="EMBL/GenBank/DDBJ databases">
        <title>Comparative genomics of biotechnologically important yeasts.</title>
        <authorList>
            <consortium name="DOE Joint Genome Institute"/>
            <person name="Riley R."/>
            <person name="Haridas S."/>
            <person name="Wolfe K.H."/>
            <person name="Lopes M.R."/>
            <person name="Hittinger C.T."/>
            <person name="Goker M."/>
            <person name="Salamov A."/>
            <person name="Wisecaver J."/>
            <person name="Long T.M."/>
            <person name="Aerts A.L."/>
            <person name="Barry K."/>
            <person name="Choi C."/>
            <person name="Clum A."/>
            <person name="Coughlan A.Y."/>
            <person name="Deshpande S."/>
            <person name="Douglass A.P."/>
            <person name="Hanson S.J."/>
            <person name="Klenk H.-P."/>
            <person name="Labutti K."/>
            <person name="Lapidus A."/>
            <person name="Lindquist E."/>
            <person name="Lipzen A."/>
            <person name="Meier-Kolthoff J.P."/>
            <person name="Ohm R.A."/>
            <person name="Otillar R.P."/>
            <person name="Pangilinan J."/>
            <person name="Peng Y."/>
            <person name="Rokas A."/>
            <person name="Rosa C.A."/>
            <person name="Scheuner C."/>
            <person name="Sibirny A.A."/>
            <person name="Slot J.C."/>
            <person name="Stielow J.B."/>
            <person name="Sun H."/>
            <person name="Kurtzman C.P."/>
            <person name="Blackwell M."/>
            <person name="Grigoriev I.V."/>
            <person name="Jeffries T.W."/>
        </authorList>
    </citation>
    <scope>NUCLEOTIDE SEQUENCE [LARGE SCALE GENOMIC DNA]</scope>
    <source>
        <strain evidence="3">NRRL YB-2248</strain>
    </source>
</reference>
<dbReference type="PANTHER" id="PTHR12111:SF1">
    <property type="entry name" value="SPLICING FACTOR YJU2"/>
    <property type="match status" value="1"/>
</dbReference>
<gene>
    <name evidence="2" type="ORF">CANARDRAFT_190897</name>
</gene>
<keyword evidence="3" id="KW-1185">Reference proteome</keyword>
<feature type="region of interest" description="Disordered" evidence="1">
    <location>
        <begin position="132"/>
        <end position="152"/>
    </location>
</feature>
<proteinExistence type="predicted"/>
<evidence type="ECO:0000313" key="2">
    <source>
        <dbReference type="EMBL" id="ODV83820.1"/>
    </source>
</evidence>
<dbReference type="AlphaFoldDB" id="A0A1E4SWE5"/>
<dbReference type="OrthoDB" id="674963at2759"/>